<dbReference type="AlphaFoldDB" id="A0A9N8V3F8"/>
<name>A0A9N8V3F8_9GLOM</name>
<evidence type="ECO:0000313" key="2">
    <source>
        <dbReference type="Proteomes" id="UP000789342"/>
    </source>
</evidence>
<keyword evidence="2" id="KW-1185">Reference proteome</keyword>
<dbReference type="EMBL" id="CAJVPV010000086">
    <property type="protein sequence ID" value="CAG8442051.1"/>
    <property type="molecule type" value="Genomic_DNA"/>
</dbReference>
<dbReference type="Proteomes" id="UP000789342">
    <property type="component" value="Unassembled WGS sequence"/>
</dbReference>
<accession>A0A9N8V3F8</accession>
<feature type="non-terminal residue" evidence="1">
    <location>
        <position position="56"/>
    </location>
</feature>
<evidence type="ECO:0000313" key="1">
    <source>
        <dbReference type="EMBL" id="CAG8442051.1"/>
    </source>
</evidence>
<protein>
    <submittedName>
        <fullName evidence="1">10418_t:CDS:1</fullName>
    </submittedName>
</protein>
<reference evidence="1" key="1">
    <citation type="submission" date="2021-06" db="EMBL/GenBank/DDBJ databases">
        <authorList>
            <person name="Kallberg Y."/>
            <person name="Tangrot J."/>
            <person name="Rosling A."/>
        </authorList>
    </citation>
    <scope>NUCLEOTIDE SEQUENCE</scope>
    <source>
        <strain evidence="1">CL551</strain>
    </source>
</reference>
<sequence>MVEEALTEKFMKPTKPHGNRTSIKLIEKKSIKRKQTVIPAHIDNSNAEIKISNYKN</sequence>
<organism evidence="1 2">
    <name type="scientific">Acaulospora morrowiae</name>
    <dbReference type="NCBI Taxonomy" id="94023"/>
    <lineage>
        <taxon>Eukaryota</taxon>
        <taxon>Fungi</taxon>
        <taxon>Fungi incertae sedis</taxon>
        <taxon>Mucoromycota</taxon>
        <taxon>Glomeromycotina</taxon>
        <taxon>Glomeromycetes</taxon>
        <taxon>Diversisporales</taxon>
        <taxon>Acaulosporaceae</taxon>
        <taxon>Acaulospora</taxon>
    </lineage>
</organism>
<proteinExistence type="predicted"/>
<comment type="caution">
    <text evidence="1">The sequence shown here is derived from an EMBL/GenBank/DDBJ whole genome shotgun (WGS) entry which is preliminary data.</text>
</comment>
<gene>
    <name evidence="1" type="ORF">AMORRO_LOCUS360</name>
</gene>